<dbReference type="EMBL" id="JAZDQJ010000027">
    <property type="protein sequence ID" value="MEE1935660.1"/>
    <property type="molecule type" value="Genomic_DNA"/>
</dbReference>
<dbReference type="RefSeq" id="WP_330076381.1">
    <property type="nucleotide sequence ID" value="NZ_JAZDQJ010000027.1"/>
</dbReference>
<sequence length="119" mass="13329">MFKLTVLRNDNNEEESNLPSRFFPSAGSGHGWFQLEPAGAGEESPSHSELSWALQEWNDDCVLMEYDAATGKGRFVIVDWYAPAPGTVLELNLQRDRSSPSDRQQLTQALGDQEDLEEV</sequence>
<feature type="region of interest" description="Disordered" evidence="1">
    <location>
        <begin position="94"/>
        <end position="119"/>
    </location>
</feature>
<evidence type="ECO:0000256" key="1">
    <source>
        <dbReference type="SAM" id="MobiDB-lite"/>
    </source>
</evidence>
<evidence type="ECO:0000313" key="3">
    <source>
        <dbReference type="Proteomes" id="UP001335100"/>
    </source>
</evidence>
<protein>
    <submittedName>
        <fullName evidence="2">Uncharacterized protein</fullName>
    </submittedName>
</protein>
<name>A0ABU7HVV0_9PSED</name>
<accession>A0ABU7HVV0</accession>
<evidence type="ECO:0000313" key="2">
    <source>
        <dbReference type="EMBL" id="MEE1935660.1"/>
    </source>
</evidence>
<comment type="caution">
    <text evidence="2">The sequence shown here is derived from an EMBL/GenBank/DDBJ whole genome shotgun (WGS) entry which is preliminary data.</text>
</comment>
<feature type="compositionally biased region" description="Polar residues" evidence="1">
    <location>
        <begin position="101"/>
        <end position="110"/>
    </location>
</feature>
<organism evidence="2 3">
    <name type="scientific">Pseudomonas ulcerans</name>
    <dbReference type="NCBI Taxonomy" id="3115852"/>
    <lineage>
        <taxon>Bacteria</taxon>
        <taxon>Pseudomonadati</taxon>
        <taxon>Pseudomonadota</taxon>
        <taxon>Gammaproteobacteria</taxon>
        <taxon>Pseudomonadales</taxon>
        <taxon>Pseudomonadaceae</taxon>
        <taxon>Pseudomonas</taxon>
    </lineage>
</organism>
<gene>
    <name evidence="2" type="ORF">V0R50_20700</name>
</gene>
<proteinExistence type="predicted"/>
<keyword evidence="3" id="KW-1185">Reference proteome</keyword>
<reference evidence="2 3" key="1">
    <citation type="submission" date="2024-01" db="EMBL/GenBank/DDBJ databases">
        <title>Unpublished Manusciprt.</title>
        <authorList>
            <person name="Duman M."/>
            <person name="Valdes E.G."/>
            <person name="Ajmi N."/>
            <person name="Altun S."/>
            <person name="Saticioglu I.B."/>
        </authorList>
    </citation>
    <scope>NUCLEOTIDE SEQUENCE [LARGE SCALE GENOMIC DNA]</scope>
    <source>
        <strain evidence="2 3">148P</strain>
    </source>
</reference>
<feature type="region of interest" description="Disordered" evidence="1">
    <location>
        <begin position="1"/>
        <end position="23"/>
    </location>
</feature>
<dbReference type="Proteomes" id="UP001335100">
    <property type="component" value="Unassembled WGS sequence"/>
</dbReference>